<dbReference type="Gene3D" id="1.10.472.80">
    <property type="entry name" value="Ypt/Rab-GAP domain of gyp1p, domain 3"/>
    <property type="match status" value="1"/>
</dbReference>
<feature type="compositionally biased region" description="Basic and acidic residues" evidence="1">
    <location>
        <begin position="15"/>
        <end position="26"/>
    </location>
</feature>
<feature type="compositionally biased region" description="Low complexity" evidence="1">
    <location>
        <begin position="223"/>
        <end position="232"/>
    </location>
</feature>
<feature type="compositionally biased region" description="Basic and acidic residues" evidence="1">
    <location>
        <begin position="276"/>
        <end position="287"/>
    </location>
</feature>
<dbReference type="OrthoDB" id="294251at2759"/>
<dbReference type="Proteomes" id="UP000237144">
    <property type="component" value="Unassembled WGS sequence"/>
</dbReference>
<feature type="domain" description="Rab-GAP TBC" evidence="2">
    <location>
        <begin position="467"/>
        <end position="667"/>
    </location>
</feature>
<feature type="region of interest" description="Disordered" evidence="1">
    <location>
        <begin position="157"/>
        <end position="240"/>
    </location>
</feature>
<dbReference type="InterPro" id="IPR000195">
    <property type="entry name" value="Rab-GAP-TBC_dom"/>
</dbReference>
<evidence type="ECO:0000313" key="3">
    <source>
        <dbReference type="EMBL" id="POY71128.1"/>
    </source>
</evidence>
<evidence type="ECO:0000256" key="1">
    <source>
        <dbReference type="SAM" id="MobiDB-lite"/>
    </source>
</evidence>
<dbReference type="GO" id="GO:0005096">
    <property type="term" value="F:GTPase activator activity"/>
    <property type="evidence" value="ECO:0007669"/>
    <property type="project" value="TreeGrafter"/>
</dbReference>
<feature type="compositionally biased region" description="Low complexity" evidence="1">
    <location>
        <begin position="173"/>
        <end position="186"/>
    </location>
</feature>
<dbReference type="InterPro" id="IPR035969">
    <property type="entry name" value="Rab-GAP_TBC_sf"/>
</dbReference>
<feature type="region of interest" description="Disordered" evidence="1">
    <location>
        <begin position="98"/>
        <end position="124"/>
    </location>
</feature>
<gene>
    <name evidence="3" type="ORF">BMF94_5885</name>
</gene>
<organism evidence="3 4">
    <name type="scientific">Rhodotorula taiwanensis</name>
    <dbReference type="NCBI Taxonomy" id="741276"/>
    <lineage>
        <taxon>Eukaryota</taxon>
        <taxon>Fungi</taxon>
        <taxon>Dikarya</taxon>
        <taxon>Basidiomycota</taxon>
        <taxon>Pucciniomycotina</taxon>
        <taxon>Microbotryomycetes</taxon>
        <taxon>Sporidiobolales</taxon>
        <taxon>Sporidiobolaceae</taxon>
        <taxon>Rhodotorula</taxon>
    </lineage>
</organism>
<dbReference type="SMART" id="SM00164">
    <property type="entry name" value="TBC"/>
    <property type="match status" value="1"/>
</dbReference>
<dbReference type="GO" id="GO:0031267">
    <property type="term" value="F:small GTPase binding"/>
    <property type="evidence" value="ECO:0007669"/>
    <property type="project" value="TreeGrafter"/>
</dbReference>
<feature type="region of interest" description="Disordered" evidence="1">
    <location>
        <begin position="15"/>
        <end position="82"/>
    </location>
</feature>
<keyword evidence="4" id="KW-1185">Reference proteome</keyword>
<evidence type="ECO:0000313" key="4">
    <source>
        <dbReference type="Proteomes" id="UP000237144"/>
    </source>
</evidence>
<protein>
    <recommendedName>
        <fullName evidence="2">Rab-GAP TBC domain-containing protein</fullName>
    </recommendedName>
</protein>
<dbReference type="InterPro" id="IPR050302">
    <property type="entry name" value="Rab_GAP_TBC_domain"/>
</dbReference>
<dbReference type="PANTHER" id="PTHR47219">
    <property type="entry name" value="RAB GTPASE-ACTIVATING PROTEIN 1-LIKE"/>
    <property type="match status" value="1"/>
</dbReference>
<name>A0A2S5B2W2_9BASI</name>
<feature type="compositionally biased region" description="Polar residues" evidence="1">
    <location>
        <begin position="369"/>
        <end position="386"/>
    </location>
</feature>
<dbReference type="STRING" id="741276.A0A2S5B2W2"/>
<proteinExistence type="predicted"/>
<dbReference type="Pfam" id="PF00566">
    <property type="entry name" value="RabGAP-TBC"/>
    <property type="match status" value="1"/>
</dbReference>
<dbReference type="PROSITE" id="PS50086">
    <property type="entry name" value="TBC_RABGAP"/>
    <property type="match status" value="1"/>
</dbReference>
<sequence>MAVVAQALFPDHEQTIQLHGQRDKGSKLGIDVGKGAGGEGYIPSPRSRAGSIRSHDPASAPPSPSREDVPPMPSKANGATSPVARQLYLEPEAYDSAPMNGSSGPKGHAALGNGYPGMQTPRPRAKSVQVVEPSEWHTVSAANGAARSASLAIPPSVPLKSSSAPHTIASDRSLPLPAPTSALPSSRQASQSFGVPHSTSMSSNLSAATSNSSHLQHSQRALPAAPHTTPHPGTSGCFNTATDPDGVAALVQQLYARLDDQGVFGDGWDEGKERSRDGIILRLDPNRDLPPPSSPLQARVAVPNDPDLDAKADRVLRKVDRYGFFSNSHPAAVACQHHRLATLSSAPFNIIPNLSSSSRRQSKVPPPSSNGALSADQFSSQSNMSPLTHRASSSSLLASNAICPEKIALETKRIDKWAAMLSVARRDSGGNAQDWNVNASWWNGRVPGGGGGQSGKYRKLQRRVFKGVPDRWRRAVWGLMMEKMTGEVALQSRSRVPSLAELEAEYTHLVQQPYVQDVQIDLDVPRTISGHVLFHTRYGQGQRALFHVLHAFGLRSEDIGGYCQGMGPIAATLLCYFEPERAYAGLARLFDQYRLSHIFAPGFPGLHEAFYVQEKLVELLMPNVHAAFATQMISTSAYGTKWYITLFANSVPFATQLRLWDGLLLEGLDFLILTAVAIIWHFQHDFTSPSASFESILSRLSSYFFVESDDALLRWIRKTLRLKGLREKMKAWRAEWQGFVRDGTSESRMT</sequence>
<dbReference type="PANTHER" id="PTHR47219:SF9">
    <property type="entry name" value="GTPASE ACTIVATING PROTEIN AND CENTROSOME-ASSOCIATED, ISOFORM B"/>
    <property type="match status" value="1"/>
</dbReference>
<feature type="region of interest" description="Disordered" evidence="1">
    <location>
        <begin position="276"/>
        <end position="301"/>
    </location>
</feature>
<accession>A0A2S5B2W2</accession>
<evidence type="ECO:0000259" key="2">
    <source>
        <dbReference type="PROSITE" id="PS50086"/>
    </source>
</evidence>
<dbReference type="SUPFAM" id="SSF47923">
    <property type="entry name" value="Ypt/Rab-GAP domain of gyp1p"/>
    <property type="match status" value="2"/>
</dbReference>
<dbReference type="Gene3D" id="1.10.8.270">
    <property type="entry name" value="putative rabgap domain of human tbc1 domain family member 14 like domains"/>
    <property type="match status" value="1"/>
</dbReference>
<dbReference type="EMBL" id="PJQD01000086">
    <property type="protein sequence ID" value="POY71128.1"/>
    <property type="molecule type" value="Genomic_DNA"/>
</dbReference>
<feature type="region of interest" description="Disordered" evidence="1">
    <location>
        <begin position="354"/>
        <end position="387"/>
    </location>
</feature>
<dbReference type="AlphaFoldDB" id="A0A2S5B2W2"/>
<comment type="caution">
    <text evidence="3">The sequence shown here is derived from an EMBL/GenBank/DDBJ whole genome shotgun (WGS) entry which is preliminary data.</text>
</comment>
<feature type="compositionally biased region" description="Low complexity" evidence="1">
    <location>
        <begin position="197"/>
        <end position="215"/>
    </location>
</feature>
<reference evidence="3 4" key="1">
    <citation type="journal article" date="2018" name="Front. Microbiol.">
        <title>Prospects for Fungal Bioremediation of Acidic Radioactive Waste Sites: Characterization and Genome Sequence of Rhodotorula taiwanensis MD1149.</title>
        <authorList>
            <person name="Tkavc R."/>
            <person name="Matrosova V.Y."/>
            <person name="Grichenko O.E."/>
            <person name="Gostincar C."/>
            <person name="Volpe R.P."/>
            <person name="Klimenkova P."/>
            <person name="Gaidamakova E.K."/>
            <person name="Zhou C.E."/>
            <person name="Stewart B.J."/>
            <person name="Lyman M.G."/>
            <person name="Malfatti S.A."/>
            <person name="Rubinfeld B."/>
            <person name="Courtot M."/>
            <person name="Singh J."/>
            <person name="Dalgard C.L."/>
            <person name="Hamilton T."/>
            <person name="Frey K.G."/>
            <person name="Gunde-Cimerman N."/>
            <person name="Dugan L."/>
            <person name="Daly M.J."/>
        </authorList>
    </citation>
    <scope>NUCLEOTIDE SEQUENCE [LARGE SCALE GENOMIC DNA]</scope>
    <source>
        <strain evidence="3 4">MD1149</strain>
    </source>
</reference>